<comment type="similarity">
    <text evidence="1">Belongs to the V-ATPase E subunit family.</text>
</comment>
<dbReference type="Gene3D" id="6.10.250.1620">
    <property type="match status" value="1"/>
</dbReference>
<dbReference type="EMBL" id="GEDC01015093">
    <property type="protein sequence ID" value="JAS22205.1"/>
    <property type="molecule type" value="Transcribed_RNA"/>
</dbReference>
<name>A0A1B6D9D3_9HEMI</name>
<evidence type="ECO:0008006" key="5">
    <source>
        <dbReference type="Google" id="ProtNLM"/>
    </source>
</evidence>
<dbReference type="PANTHER" id="PTHR45715">
    <property type="entry name" value="ATPASE H+-TRANSPORTING V1 SUBUNIT E1A-RELATED"/>
    <property type="match status" value="1"/>
</dbReference>
<dbReference type="Gene3D" id="3.30.2320.30">
    <property type="entry name" value="ATP synthase, E subunit, C-terminal"/>
    <property type="match status" value="1"/>
</dbReference>
<keyword evidence="2" id="KW-0813">Transport</keyword>
<keyword evidence="3" id="KW-0406">Ion transport</keyword>
<dbReference type="InterPro" id="IPR038495">
    <property type="entry name" value="ATPase_E_C"/>
</dbReference>
<dbReference type="SUPFAM" id="SSF160527">
    <property type="entry name" value="V-type ATPase subunit E-like"/>
    <property type="match status" value="1"/>
</dbReference>
<sequence>MSTRLSNEVVNNQINRMISFIENEGILKEEEMDLKSEENCALAKREIVSKELEKLTKIYEKRTNQIRKNHFIFISTLKNQRRIKMLNEEHNIVNVFIEELRKRMVQDLKKNGLYKDLLFNLILKGLVLLLEKHVYLKICEKDKTIAEGLLENIKTSYKNLTGVEVKLEIHKDWLPISSMGGVDLVLPGERTFFTNTFEWRFKKIIHLTMPMIRKELFDYSSRACYV</sequence>
<reference evidence="4" key="1">
    <citation type="submission" date="2015-12" db="EMBL/GenBank/DDBJ databases">
        <title>De novo transcriptome assembly of four potential Pierce s Disease insect vectors from Arizona vineyards.</title>
        <authorList>
            <person name="Tassone E.E."/>
        </authorList>
    </citation>
    <scope>NUCLEOTIDE SEQUENCE</scope>
</reference>
<dbReference type="Pfam" id="PF01991">
    <property type="entry name" value="vATP-synt_E"/>
    <property type="match status" value="1"/>
</dbReference>
<dbReference type="AlphaFoldDB" id="A0A1B6D9D3"/>
<evidence type="ECO:0000256" key="3">
    <source>
        <dbReference type="ARBA" id="ARBA00023065"/>
    </source>
</evidence>
<dbReference type="InterPro" id="IPR002842">
    <property type="entry name" value="ATPase_V1_Esu"/>
</dbReference>
<evidence type="ECO:0000313" key="4">
    <source>
        <dbReference type="EMBL" id="JAS22205.1"/>
    </source>
</evidence>
<evidence type="ECO:0000256" key="2">
    <source>
        <dbReference type="ARBA" id="ARBA00022448"/>
    </source>
</evidence>
<protein>
    <recommendedName>
        <fullName evidence="5">V-type proton ATPase subunit E</fullName>
    </recommendedName>
</protein>
<dbReference type="GO" id="GO:0033178">
    <property type="term" value="C:proton-transporting two-sector ATPase complex, catalytic domain"/>
    <property type="evidence" value="ECO:0007669"/>
    <property type="project" value="InterPro"/>
</dbReference>
<proteinExistence type="inferred from homology"/>
<gene>
    <name evidence="4" type="ORF">g.29201</name>
</gene>
<evidence type="ECO:0000256" key="1">
    <source>
        <dbReference type="ARBA" id="ARBA00005901"/>
    </source>
</evidence>
<organism evidence="4">
    <name type="scientific">Clastoptera arizonana</name>
    <name type="common">Arizona spittle bug</name>
    <dbReference type="NCBI Taxonomy" id="38151"/>
    <lineage>
        <taxon>Eukaryota</taxon>
        <taxon>Metazoa</taxon>
        <taxon>Ecdysozoa</taxon>
        <taxon>Arthropoda</taxon>
        <taxon>Hexapoda</taxon>
        <taxon>Insecta</taxon>
        <taxon>Pterygota</taxon>
        <taxon>Neoptera</taxon>
        <taxon>Paraneoptera</taxon>
        <taxon>Hemiptera</taxon>
        <taxon>Auchenorrhyncha</taxon>
        <taxon>Cercopoidea</taxon>
        <taxon>Clastopteridae</taxon>
        <taxon>Clastoptera</taxon>
    </lineage>
</organism>
<dbReference type="GO" id="GO:0046961">
    <property type="term" value="F:proton-transporting ATPase activity, rotational mechanism"/>
    <property type="evidence" value="ECO:0007669"/>
    <property type="project" value="InterPro"/>
</dbReference>
<accession>A0A1B6D9D3</accession>